<dbReference type="InterPro" id="IPR001584">
    <property type="entry name" value="Integrase_cat-core"/>
</dbReference>
<gene>
    <name evidence="2" type="ORF">RV00_GL000920</name>
</gene>
<dbReference type="RefSeq" id="WP_071863264.1">
    <property type="nucleotide sequence ID" value="NZ_JBHLVS010000013.1"/>
</dbReference>
<keyword evidence="3" id="KW-1185">Reference proteome</keyword>
<evidence type="ECO:0000313" key="2">
    <source>
        <dbReference type="EMBL" id="OJG34108.1"/>
    </source>
</evidence>
<dbReference type="EMBL" id="JXKM01000015">
    <property type="protein sequence ID" value="OJG34108.1"/>
    <property type="molecule type" value="Genomic_DNA"/>
</dbReference>
<reference evidence="2 3" key="1">
    <citation type="submission" date="2014-12" db="EMBL/GenBank/DDBJ databases">
        <title>Draft genome sequences of 29 type strains of Enterococci.</title>
        <authorList>
            <person name="Zhong Z."/>
            <person name="Sun Z."/>
            <person name="Liu W."/>
            <person name="Zhang W."/>
            <person name="Zhang H."/>
        </authorList>
    </citation>
    <scope>NUCLEOTIDE SEQUENCE [LARGE SCALE GENOMIC DNA]</scope>
    <source>
        <strain evidence="2 3">DSM 22802</strain>
    </source>
</reference>
<dbReference type="SUPFAM" id="SSF53098">
    <property type="entry name" value="Ribonuclease H-like"/>
    <property type="match status" value="1"/>
</dbReference>
<dbReference type="AlphaFoldDB" id="A0A1L8SQ21"/>
<accession>A0A1L8SQ21</accession>
<name>A0A1L8SQ21_9ENTE</name>
<dbReference type="Pfam" id="PF13333">
    <property type="entry name" value="rve_2"/>
    <property type="match status" value="1"/>
</dbReference>
<organism evidence="2 3">
    <name type="scientific">Enterococcus devriesei</name>
    <dbReference type="NCBI Taxonomy" id="319970"/>
    <lineage>
        <taxon>Bacteria</taxon>
        <taxon>Bacillati</taxon>
        <taxon>Bacillota</taxon>
        <taxon>Bacilli</taxon>
        <taxon>Lactobacillales</taxon>
        <taxon>Enterococcaceae</taxon>
        <taxon>Enterococcus</taxon>
    </lineage>
</organism>
<dbReference type="OrthoDB" id="2190174at2"/>
<dbReference type="InterPro" id="IPR012337">
    <property type="entry name" value="RNaseH-like_sf"/>
</dbReference>
<sequence>MSRKGTPSDNAPTESFHTSLKSETFYILKEPTGSNGRVIDIVENYIHFWNNPRILAKLDYYFPIDYRIKSTT</sequence>
<evidence type="ECO:0000259" key="1">
    <source>
        <dbReference type="Pfam" id="PF13333"/>
    </source>
</evidence>
<dbReference type="GO" id="GO:0015074">
    <property type="term" value="P:DNA integration"/>
    <property type="evidence" value="ECO:0007669"/>
    <property type="project" value="InterPro"/>
</dbReference>
<protein>
    <submittedName>
        <fullName evidence="2">Transposase</fullName>
    </submittedName>
</protein>
<dbReference type="STRING" id="319970.RV00_GL000920"/>
<dbReference type="Proteomes" id="UP000183700">
    <property type="component" value="Unassembled WGS sequence"/>
</dbReference>
<evidence type="ECO:0000313" key="3">
    <source>
        <dbReference type="Proteomes" id="UP000183700"/>
    </source>
</evidence>
<comment type="caution">
    <text evidence="2">The sequence shown here is derived from an EMBL/GenBank/DDBJ whole genome shotgun (WGS) entry which is preliminary data.</text>
</comment>
<feature type="domain" description="Integrase catalytic" evidence="1">
    <location>
        <begin position="14"/>
        <end position="70"/>
    </location>
</feature>
<proteinExistence type="predicted"/>